<evidence type="ECO:0000313" key="3">
    <source>
        <dbReference type="EMBL" id="RVW05149.1"/>
    </source>
</evidence>
<keyword evidence="2" id="KW-1133">Transmembrane helix</keyword>
<feature type="transmembrane region" description="Helical" evidence="2">
    <location>
        <begin position="28"/>
        <end position="47"/>
    </location>
</feature>
<keyword evidence="2" id="KW-0472">Membrane</keyword>
<evidence type="ECO:0000313" key="4">
    <source>
        <dbReference type="Proteomes" id="UP000283479"/>
    </source>
</evidence>
<name>A0A3S3E3Q3_9NOCA</name>
<feature type="transmembrane region" description="Helical" evidence="2">
    <location>
        <begin position="59"/>
        <end position="77"/>
    </location>
</feature>
<evidence type="ECO:0000256" key="1">
    <source>
        <dbReference type="SAM" id="MobiDB-lite"/>
    </source>
</evidence>
<organism evidence="3 4">
    <name type="scientific">Rhodococcus xishaensis</name>
    <dbReference type="NCBI Taxonomy" id="2487364"/>
    <lineage>
        <taxon>Bacteria</taxon>
        <taxon>Bacillati</taxon>
        <taxon>Actinomycetota</taxon>
        <taxon>Actinomycetes</taxon>
        <taxon>Mycobacteriales</taxon>
        <taxon>Nocardiaceae</taxon>
        <taxon>Rhodococcus</taxon>
    </lineage>
</organism>
<dbReference type="Proteomes" id="UP000283479">
    <property type="component" value="Unassembled WGS sequence"/>
</dbReference>
<feature type="compositionally biased region" description="Polar residues" evidence="1">
    <location>
        <begin position="7"/>
        <end position="20"/>
    </location>
</feature>
<proteinExistence type="predicted"/>
<comment type="caution">
    <text evidence="3">The sequence shown here is derived from an EMBL/GenBank/DDBJ whole genome shotgun (WGS) entry which is preliminary data.</text>
</comment>
<keyword evidence="2" id="KW-0812">Transmembrane</keyword>
<dbReference type="AlphaFoldDB" id="A0A3S3E3Q3"/>
<evidence type="ECO:0000256" key="2">
    <source>
        <dbReference type="SAM" id="Phobius"/>
    </source>
</evidence>
<feature type="region of interest" description="Disordered" evidence="1">
    <location>
        <begin position="1"/>
        <end position="25"/>
    </location>
</feature>
<sequence length="82" mass="8777">MAEYVENSESGTSDTDQSTPKPRRRPSVGLLLAGVAALLVSVWALAGPFSLEPLANVEFRWLFVALAVVIGAVLVLSPGRRR</sequence>
<dbReference type="EMBL" id="RKLO01000001">
    <property type="protein sequence ID" value="RVW05149.1"/>
    <property type="molecule type" value="Genomic_DNA"/>
</dbReference>
<protein>
    <submittedName>
        <fullName evidence="3">Uncharacterized protein</fullName>
    </submittedName>
</protein>
<dbReference type="RefSeq" id="WP_127950664.1">
    <property type="nucleotide sequence ID" value="NZ_RKLO01000001.1"/>
</dbReference>
<accession>A0A3S3E3Q3</accession>
<gene>
    <name evidence="3" type="ORF">EGT50_00455</name>
</gene>
<keyword evidence="4" id="KW-1185">Reference proteome</keyword>
<reference evidence="3 4" key="1">
    <citation type="submission" date="2018-11" db="EMBL/GenBank/DDBJ databases">
        <title>Rhodococcus spongicola sp. nov. and Rhodococcus xishaensis sp. nov. from marine sponges.</title>
        <authorList>
            <person name="Li L."/>
            <person name="Lin H.W."/>
        </authorList>
    </citation>
    <scope>NUCLEOTIDE SEQUENCE [LARGE SCALE GENOMIC DNA]</scope>
    <source>
        <strain evidence="3 4">LHW51113</strain>
    </source>
</reference>